<evidence type="ECO:0000256" key="4">
    <source>
        <dbReference type="ARBA" id="ARBA00022980"/>
    </source>
</evidence>
<dbReference type="InterPro" id="IPR020594">
    <property type="entry name" value="Ribosomal_bL9_bac/chp"/>
</dbReference>
<dbReference type="Gene3D" id="3.10.430.100">
    <property type="entry name" value="Ribosomal protein L9, C-terminal domain"/>
    <property type="match status" value="1"/>
</dbReference>
<protein>
    <recommendedName>
        <fullName evidence="6 7">Large ribosomal subunit protein bL9</fullName>
    </recommendedName>
</protein>
<evidence type="ECO:0000259" key="8">
    <source>
        <dbReference type="PROSITE" id="PS00651"/>
    </source>
</evidence>
<gene>
    <name evidence="7" type="primary">rplI</name>
    <name evidence="9" type="ORF">A2257_01830</name>
</gene>
<dbReference type="NCBIfam" id="TIGR00158">
    <property type="entry name" value="L9"/>
    <property type="match status" value="1"/>
</dbReference>
<dbReference type="InterPro" id="IPR020070">
    <property type="entry name" value="Ribosomal_bL9_N"/>
</dbReference>
<dbReference type="PANTHER" id="PTHR21368">
    <property type="entry name" value="50S RIBOSOMAL PROTEIN L9"/>
    <property type="match status" value="1"/>
</dbReference>
<reference evidence="9 10" key="1">
    <citation type="journal article" date="2016" name="Nat. Commun.">
        <title>Thousands of microbial genomes shed light on interconnected biogeochemical processes in an aquifer system.</title>
        <authorList>
            <person name="Anantharaman K."/>
            <person name="Brown C.T."/>
            <person name="Hug L.A."/>
            <person name="Sharon I."/>
            <person name="Castelle C.J."/>
            <person name="Probst A.J."/>
            <person name="Thomas B.C."/>
            <person name="Singh A."/>
            <person name="Wilkins M.J."/>
            <person name="Karaoz U."/>
            <person name="Brodie E.L."/>
            <person name="Williams K.H."/>
            <person name="Hubbard S.S."/>
            <person name="Banfield J.F."/>
        </authorList>
    </citation>
    <scope>NUCLEOTIDE SEQUENCE [LARGE SCALE GENOMIC DNA]</scope>
</reference>
<accession>A0A1F5S3P9</accession>
<dbReference type="InterPro" id="IPR036935">
    <property type="entry name" value="Ribosomal_bL9_N_sf"/>
</dbReference>
<dbReference type="InterPro" id="IPR036791">
    <property type="entry name" value="Ribosomal_bL9_C_sf"/>
</dbReference>
<dbReference type="GO" id="GO:1990904">
    <property type="term" value="C:ribonucleoprotein complex"/>
    <property type="evidence" value="ECO:0007669"/>
    <property type="project" value="UniProtKB-KW"/>
</dbReference>
<evidence type="ECO:0000256" key="3">
    <source>
        <dbReference type="ARBA" id="ARBA00022884"/>
    </source>
</evidence>
<keyword evidence="4 7" id="KW-0689">Ribosomal protein</keyword>
<dbReference type="GO" id="GO:0006412">
    <property type="term" value="P:translation"/>
    <property type="evidence" value="ECO:0007669"/>
    <property type="project" value="UniProtKB-UniRule"/>
</dbReference>
<feature type="domain" description="Ribosomal protein L9" evidence="8">
    <location>
        <begin position="13"/>
        <end position="40"/>
    </location>
</feature>
<comment type="similarity">
    <text evidence="1 7">Belongs to the bacterial ribosomal protein bL9 family.</text>
</comment>
<keyword evidence="5 7" id="KW-0687">Ribonucleoprotein</keyword>
<dbReference type="InterPro" id="IPR020069">
    <property type="entry name" value="Ribosomal_bL9_C"/>
</dbReference>
<evidence type="ECO:0000256" key="6">
    <source>
        <dbReference type="ARBA" id="ARBA00035292"/>
    </source>
</evidence>
<dbReference type="PROSITE" id="PS00651">
    <property type="entry name" value="RIBOSOMAL_L9"/>
    <property type="match status" value="1"/>
</dbReference>
<evidence type="ECO:0000313" key="10">
    <source>
        <dbReference type="Proteomes" id="UP000177407"/>
    </source>
</evidence>
<dbReference type="EMBL" id="MFGA01000012">
    <property type="protein sequence ID" value="OGF21192.1"/>
    <property type="molecule type" value="Genomic_DNA"/>
</dbReference>
<dbReference type="Proteomes" id="UP000177407">
    <property type="component" value="Unassembled WGS sequence"/>
</dbReference>
<dbReference type="SUPFAM" id="SSF55658">
    <property type="entry name" value="L9 N-domain-like"/>
    <property type="match status" value="1"/>
</dbReference>
<dbReference type="InterPro" id="IPR009027">
    <property type="entry name" value="Ribosomal_bL9/RNase_H1_N"/>
</dbReference>
<dbReference type="InterPro" id="IPR000244">
    <property type="entry name" value="Ribosomal_bL9"/>
</dbReference>
<dbReference type="AlphaFoldDB" id="A0A1F5S3P9"/>
<evidence type="ECO:0000256" key="5">
    <source>
        <dbReference type="ARBA" id="ARBA00023274"/>
    </source>
</evidence>
<proteinExistence type="inferred from homology"/>
<dbReference type="Gene3D" id="3.40.5.10">
    <property type="entry name" value="Ribosomal protein L9, N-terminal domain"/>
    <property type="match status" value="1"/>
</dbReference>
<dbReference type="GO" id="GO:0005840">
    <property type="term" value="C:ribosome"/>
    <property type="evidence" value="ECO:0007669"/>
    <property type="project" value="UniProtKB-KW"/>
</dbReference>
<sequence>MKVILLQNVDKIGKRGEIKEVSPGYFRNFLIPRNLAILATDEAISDLEKRKKSGAERVAKEEKKFQKIVKKINGLEILIKTKAGEEGKLYGSVTKGDIVAKIKEKGFEMEPDFVVLDQPIKKIGNYTIVIKLKHGKQAKIYLKVLEE</sequence>
<dbReference type="HAMAP" id="MF_00503">
    <property type="entry name" value="Ribosomal_bL9"/>
    <property type="match status" value="1"/>
</dbReference>
<evidence type="ECO:0000313" key="9">
    <source>
        <dbReference type="EMBL" id="OGF21192.1"/>
    </source>
</evidence>
<dbReference type="GO" id="GO:0003735">
    <property type="term" value="F:structural constituent of ribosome"/>
    <property type="evidence" value="ECO:0007669"/>
    <property type="project" value="InterPro"/>
</dbReference>
<keyword evidence="2 7" id="KW-0699">rRNA-binding</keyword>
<evidence type="ECO:0000256" key="7">
    <source>
        <dbReference type="HAMAP-Rule" id="MF_00503"/>
    </source>
</evidence>
<organism evidence="9 10">
    <name type="scientific">Candidatus Falkowbacteria bacterium RIFOXYA2_FULL_38_12</name>
    <dbReference type="NCBI Taxonomy" id="1797993"/>
    <lineage>
        <taxon>Bacteria</taxon>
        <taxon>Candidatus Falkowiibacteriota</taxon>
    </lineage>
</organism>
<evidence type="ECO:0000256" key="2">
    <source>
        <dbReference type="ARBA" id="ARBA00022730"/>
    </source>
</evidence>
<evidence type="ECO:0000256" key="1">
    <source>
        <dbReference type="ARBA" id="ARBA00010605"/>
    </source>
</evidence>
<comment type="caution">
    <text evidence="9">The sequence shown here is derived from an EMBL/GenBank/DDBJ whole genome shotgun (WGS) entry which is preliminary data.</text>
</comment>
<dbReference type="GO" id="GO:0019843">
    <property type="term" value="F:rRNA binding"/>
    <property type="evidence" value="ECO:0007669"/>
    <property type="project" value="UniProtKB-UniRule"/>
</dbReference>
<dbReference type="Pfam" id="PF03948">
    <property type="entry name" value="Ribosomal_L9_C"/>
    <property type="match status" value="1"/>
</dbReference>
<name>A0A1F5S3P9_9BACT</name>
<comment type="function">
    <text evidence="7">Binds to the 23S rRNA.</text>
</comment>
<keyword evidence="3 7" id="KW-0694">RNA-binding</keyword>
<dbReference type="Pfam" id="PF01281">
    <property type="entry name" value="Ribosomal_L9_N"/>
    <property type="match status" value="1"/>
</dbReference>
<dbReference type="SUPFAM" id="SSF55653">
    <property type="entry name" value="Ribosomal protein L9 C-domain"/>
    <property type="match status" value="1"/>
</dbReference>